<organism evidence="7 8">
    <name type="scientific">Cohnella nanjingensis</name>
    <dbReference type="NCBI Taxonomy" id="1387779"/>
    <lineage>
        <taxon>Bacteria</taxon>
        <taxon>Bacillati</taxon>
        <taxon>Bacillota</taxon>
        <taxon>Bacilli</taxon>
        <taxon>Bacillales</taxon>
        <taxon>Paenibacillaceae</taxon>
        <taxon>Cohnella</taxon>
    </lineage>
</organism>
<dbReference type="Proteomes" id="UP000547209">
    <property type="component" value="Unassembled WGS sequence"/>
</dbReference>
<evidence type="ECO:0000256" key="3">
    <source>
        <dbReference type="ARBA" id="ARBA00022989"/>
    </source>
</evidence>
<comment type="caution">
    <text evidence="7">The sequence shown here is derived from an EMBL/GenBank/DDBJ whole genome shotgun (WGS) entry which is preliminary data.</text>
</comment>
<reference evidence="7 8" key="1">
    <citation type="submission" date="2020-08" db="EMBL/GenBank/DDBJ databases">
        <title>Cohnella phylogeny.</title>
        <authorList>
            <person name="Dunlap C."/>
        </authorList>
    </citation>
    <scope>NUCLEOTIDE SEQUENCE [LARGE SCALE GENOMIC DNA]</scope>
    <source>
        <strain evidence="7 8">DSM 28246</strain>
    </source>
</reference>
<feature type="domain" description="Ferric oxidoreductase" evidence="6">
    <location>
        <begin position="21"/>
        <end position="138"/>
    </location>
</feature>
<feature type="transmembrane region" description="Helical" evidence="5">
    <location>
        <begin position="47"/>
        <end position="72"/>
    </location>
</feature>
<evidence type="ECO:0000256" key="5">
    <source>
        <dbReference type="SAM" id="Phobius"/>
    </source>
</evidence>
<evidence type="ECO:0000256" key="2">
    <source>
        <dbReference type="ARBA" id="ARBA00022692"/>
    </source>
</evidence>
<keyword evidence="4 5" id="KW-0472">Membrane</keyword>
<proteinExistence type="predicted"/>
<sequence>MRHLNDWLTVWTTTRAAGLTAYLLLFVSTVGGILTSMRLVRPERRAALLMLHQSAGWFGLLFGLLHGLVLIYDSYVGYSLYELAVPFAARDHRFLIGIGTLACYSSLLLVLSSDLAKRIGKRAWRAIHYLAFPGYFLALLHGFALGTDTRDGWVQGMYVATGLATLVLCGYRFAARSAADKRSAARQLPH</sequence>
<feature type="transmembrane region" description="Helical" evidence="5">
    <location>
        <begin position="20"/>
        <end position="40"/>
    </location>
</feature>
<dbReference type="Pfam" id="PF01794">
    <property type="entry name" value="Ferric_reduct"/>
    <property type="match status" value="1"/>
</dbReference>
<feature type="transmembrane region" description="Helical" evidence="5">
    <location>
        <begin position="156"/>
        <end position="174"/>
    </location>
</feature>
<accession>A0A7X0RUN1</accession>
<dbReference type="GO" id="GO:0016020">
    <property type="term" value="C:membrane"/>
    <property type="evidence" value="ECO:0007669"/>
    <property type="project" value="UniProtKB-SubCell"/>
</dbReference>
<name>A0A7X0RUN1_9BACL</name>
<evidence type="ECO:0000259" key="6">
    <source>
        <dbReference type="Pfam" id="PF01794"/>
    </source>
</evidence>
<feature type="transmembrane region" description="Helical" evidence="5">
    <location>
        <begin position="123"/>
        <end position="144"/>
    </location>
</feature>
<keyword evidence="3 5" id="KW-1133">Transmembrane helix</keyword>
<dbReference type="InterPro" id="IPR013130">
    <property type="entry name" value="Fe3_Rdtase_TM_dom"/>
</dbReference>
<keyword evidence="2 5" id="KW-0812">Transmembrane</keyword>
<dbReference type="AlphaFoldDB" id="A0A7X0RUN1"/>
<protein>
    <submittedName>
        <fullName evidence="7">Ferric reductase-like transmembrane domain-containing protein</fullName>
    </submittedName>
</protein>
<evidence type="ECO:0000313" key="7">
    <source>
        <dbReference type="EMBL" id="MBB6673851.1"/>
    </source>
</evidence>
<dbReference type="EMBL" id="JACJVP010000042">
    <property type="protein sequence ID" value="MBB6673851.1"/>
    <property type="molecule type" value="Genomic_DNA"/>
</dbReference>
<gene>
    <name evidence="7" type="ORF">H7C19_24515</name>
</gene>
<feature type="transmembrane region" description="Helical" evidence="5">
    <location>
        <begin position="92"/>
        <end position="111"/>
    </location>
</feature>
<evidence type="ECO:0000256" key="4">
    <source>
        <dbReference type="ARBA" id="ARBA00023136"/>
    </source>
</evidence>
<evidence type="ECO:0000256" key="1">
    <source>
        <dbReference type="ARBA" id="ARBA00004141"/>
    </source>
</evidence>
<keyword evidence="8" id="KW-1185">Reference proteome</keyword>
<evidence type="ECO:0000313" key="8">
    <source>
        <dbReference type="Proteomes" id="UP000547209"/>
    </source>
</evidence>
<dbReference type="RefSeq" id="WP_185671715.1">
    <property type="nucleotide sequence ID" value="NZ_JACJVP010000042.1"/>
</dbReference>
<comment type="subcellular location">
    <subcellularLocation>
        <location evidence="1">Membrane</location>
        <topology evidence="1">Multi-pass membrane protein</topology>
    </subcellularLocation>
</comment>